<dbReference type="PROSITE" id="PS51910">
    <property type="entry name" value="GH18_2"/>
    <property type="match status" value="1"/>
</dbReference>
<dbReference type="InterPro" id="IPR017853">
    <property type="entry name" value="GH"/>
</dbReference>
<dbReference type="InterPro" id="IPR011583">
    <property type="entry name" value="Chitinase_II/V-like_cat"/>
</dbReference>
<dbReference type="GO" id="GO:0006032">
    <property type="term" value="P:chitin catabolic process"/>
    <property type="evidence" value="ECO:0007669"/>
    <property type="project" value="UniProtKB-KW"/>
</dbReference>
<feature type="compositionally biased region" description="Polar residues" evidence="13">
    <location>
        <begin position="943"/>
        <end position="968"/>
    </location>
</feature>
<evidence type="ECO:0000256" key="9">
    <source>
        <dbReference type="ARBA" id="ARBA00023277"/>
    </source>
</evidence>
<feature type="compositionally biased region" description="Polar residues" evidence="13">
    <location>
        <begin position="900"/>
        <end position="913"/>
    </location>
</feature>
<feature type="compositionally biased region" description="Acidic residues" evidence="13">
    <location>
        <begin position="635"/>
        <end position="655"/>
    </location>
</feature>
<feature type="compositionally biased region" description="Acidic residues" evidence="13">
    <location>
        <begin position="871"/>
        <end position="890"/>
    </location>
</feature>
<feature type="compositionally biased region" description="Polar residues" evidence="13">
    <location>
        <begin position="1128"/>
        <end position="1165"/>
    </location>
</feature>
<evidence type="ECO:0000256" key="7">
    <source>
        <dbReference type="ARBA" id="ARBA00023024"/>
    </source>
</evidence>
<name>A0A7M7IST7_NASVI</name>
<feature type="compositionally biased region" description="Low complexity" evidence="13">
    <location>
        <begin position="1560"/>
        <end position="1572"/>
    </location>
</feature>
<accession>A0A7M7IST7</accession>
<dbReference type="GO" id="GO:0008061">
    <property type="term" value="F:chitin binding"/>
    <property type="evidence" value="ECO:0007669"/>
    <property type="project" value="UniProtKB-KW"/>
</dbReference>
<dbReference type="GeneID" id="100117876"/>
<dbReference type="InterPro" id="IPR002557">
    <property type="entry name" value="Chitin-bd_dom"/>
</dbReference>
<keyword evidence="11" id="KW-0624">Polysaccharide degradation</keyword>
<dbReference type="CDD" id="cd02872">
    <property type="entry name" value="GH18_chitolectin_chitotriosidase"/>
    <property type="match status" value="1"/>
</dbReference>
<evidence type="ECO:0000256" key="4">
    <source>
        <dbReference type="ARBA" id="ARBA00022669"/>
    </source>
</evidence>
<dbReference type="Gene3D" id="3.20.20.80">
    <property type="entry name" value="Glycosidases"/>
    <property type="match status" value="1"/>
</dbReference>
<evidence type="ECO:0000256" key="13">
    <source>
        <dbReference type="SAM" id="MobiDB-lite"/>
    </source>
</evidence>
<keyword evidence="9" id="KW-0119">Carbohydrate metabolism</keyword>
<feature type="compositionally biased region" description="Low complexity" evidence="13">
    <location>
        <begin position="682"/>
        <end position="710"/>
    </location>
</feature>
<keyword evidence="18" id="KW-1185">Reference proteome</keyword>
<evidence type="ECO:0000256" key="6">
    <source>
        <dbReference type="ARBA" id="ARBA00022801"/>
    </source>
</evidence>
<evidence type="ECO:0000256" key="2">
    <source>
        <dbReference type="ARBA" id="ARBA00009121"/>
    </source>
</evidence>
<dbReference type="Pfam" id="PF00704">
    <property type="entry name" value="Glyco_hydro_18"/>
    <property type="match status" value="1"/>
</dbReference>
<feature type="compositionally biased region" description="Basic and acidic residues" evidence="13">
    <location>
        <begin position="656"/>
        <end position="665"/>
    </location>
</feature>
<feature type="compositionally biased region" description="Polar residues" evidence="13">
    <location>
        <begin position="527"/>
        <end position="540"/>
    </location>
</feature>
<evidence type="ECO:0000259" key="15">
    <source>
        <dbReference type="PROSITE" id="PS50940"/>
    </source>
</evidence>
<dbReference type="SMART" id="SM00636">
    <property type="entry name" value="Glyco_18"/>
    <property type="match status" value="1"/>
</dbReference>
<evidence type="ECO:0000256" key="3">
    <source>
        <dbReference type="ARBA" id="ARBA00012729"/>
    </source>
</evidence>
<feature type="region of interest" description="Disordered" evidence="13">
    <location>
        <begin position="937"/>
        <end position="968"/>
    </location>
</feature>
<feature type="signal peptide" evidence="14">
    <location>
        <begin position="1"/>
        <end position="23"/>
    </location>
</feature>
<feature type="domain" description="Chitin-binding type-2" evidence="15">
    <location>
        <begin position="554"/>
        <end position="615"/>
    </location>
</feature>
<dbReference type="FunFam" id="2.170.140.10:FF:000005">
    <property type="entry name" value="Acidic mammalian chitinase"/>
    <property type="match status" value="1"/>
</dbReference>
<comment type="catalytic activity">
    <reaction evidence="1">
        <text>Random endo-hydrolysis of N-acetyl-beta-D-glucosaminide (1-&gt;4)-beta-linkages in chitin and chitodextrins.</text>
        <dbReference type="EC" id="3.2.1.14"/>
    </reaction>
</comment>
<evidence type="ECO:0000256" key="12">
    <source>
        <dbReference type="RuleBase" id="RU000489"/>
    </source>
</evidence>
<dbReference type="SUPFAM" id="SSF57625">
    <property type="entry name" value="Invertebrate chitin-binding proteins"/>
    <property type="match status" value="1"/>
</dbReference>
<evidence type="ECO:0000256" key="10">
    <source>
        <dbReference type="ARBA" id="ARBA00023295"/>
    </source>
</evidence>
<dbReference type="PROSITE" id="PS01095">
    <property type="entry name" value="GH18_1"/>
    <property type="match status" value="1"/>
</dbReference>
<keyword evidence="4" id="KW-0147">Chitin-binding</keyword>
<feature type="chain" id="PRO_5029737385" description="chitinase" evidence="14">
    <location>
        <begin position="24"/>
        <end position="1845"/>
    </location>
</feature>
<dbReference type="InterPro" id="IPR036508">
    <property type="entry name" value="Chitin-bd_dom_sf"/>
</dbReference>
<dbReference type="PROSITE" id="PS50940">
    <property type="entry name" value="CHIT_BIND_II"/>
    <property type="match status" value="1"/>
</dbReference>
<feature type="compositionally biased region" description="Polar residues" evidence="13">
    <location>
        <begin position="1521"/>
        <end position="1547"/>
    </location>
</feature>
<feature type="compositionally biased region" description="Basic and acidic residues" evidence="13">
    <location>
        <begin position="1232"/>
        <end position="1254"/>
    </location>
</feature>
<evidence type="ECO:0000313" key="17">
    <source>
        <dbReference type="EnsemblMetazoa" id="XP_016840266"/>
    </source>
</evidence>
<keyword evidence="7" id="KW-0146">Chitin degradation</keyword>
<dbReference type="PANTHER" id="PTHR11177">
    <property type="entry name" value="CHITINASE"/>
    <property type="match status" value="1"/>
</dbReference>
<dbReference type="SMR" id="A0A7M7IST7"/>
<keyword evidence="6 12" id="KW-0378">Hydrolase</keyword>
<feature type="compositionally biased region" description="Basic and acidic residues" evidence="13">
    <location>
        <begin position="424"/>
        <end position="435"/>
    </location>
</feature>
<evidence type="ECO:0000256" key="8">
    <source>
        <dbReference type="ARBA" id="ARBA00023157"/>
    </source>
</evidence>
<feature type="compositionally biased region" description="Basic and acidic residues" evidence="13">
    <location>
        <begin position="403"/>
        <end position="414"/>
    </location>
</feature>
<dbReference type="EnsemblMetazoa" id="XM_016984777">
    <property type="protein sequence ID" value="XP_016840266"/>
    <property type="gene ID" value="LOC100117876"/>
</dbReference>
<keyword evidence="10 12" id="KW-0326">Glycosidase</keyword>
<dbReference type="Proteomes" id="UP000002358">
    <property type="component" value="Chromosome 3"/>
</dbReference>
<dbReference type="InterPro" id="IPR001223">
    <property type="entry name" value="Glyco_hydro18_cat"/>
</dbReference>
<feature type="region of interest" description="Disordered" evidence="13">
    <location>
        <begin position="1105"/>
        <end position="1282"/>
    </location>
</feature>
<sequence>MDWKVLVGSKVLLLILLSTSVKSDEGEKRVVCYYTNWSVYRPGTAKFSPQNINPYLCTHLIYAFGGFTKDNTLKPFDKYQDIDKGGYAKFTGLKTYNKDLKTLLAIGGWNEASSRFSPMVADPHKRRKFVKNVVKFLRQNHFDGLDLDWEYPAFRDGGKPKDRENYASFVQELREEFEKEASKTGRPRLLLTMAVPAGIEYIDKGYDIPKLDEYLDFINLLSYDYHSAYEPAVNHHAPLRPIEEDNEYNYDNELTIDYTINHLIKSGATPGKIVVGIPTYGRSYTLFNEDATDLGSPADGPGAEGDATREKGYLAYYEICKSVQKDDWIVEKPNPKAMGPYAYKENQWVGYDDEDIVREKAKYVNQKKLGGIMFWSIDNDDFRGECHGRPYPLIEAAKEALLEENEKQKPDERPNAISSRKRNRITESSKSDSNTRKSNRNSNRKNTISRSVTTKRPSSKTRSRSNTKTRTQQKNDDESDDENAENSENVETTRAPNKPSRPQVTNKNRFRARQNTNDRVNRKKQVSESTTTQRSRNNKITTPEPPTTPDPGSDFKCEDEGFFPHPRDCKKYFWCLDSGPSGLGIVANQFTCPSGLVFNKLADSCDYPRNVVCPKPKSKDAPSTTTQRTTTERDEVSEEDDEDEEYEDEEDDVKEVEEKVEEKPKRLTTTTARPLLYKTISRSRPTTTSTTTTTTTTTTSAPFSTAATPRLSDDISEEEQDPRVIKELIDLIKKAGGIEQLEKQLAFQEKGESAQGTGHVTPATISKSLYDRVLNRQSGKNNLFKIPTSRLSTTRKTEEVKDTNEDEEQDEKIENDRSRSKVKFVNGPGRSQFEGLDEVPEVKSLRRSNKPKYVTIERHSSSTTSTKIDDELIEGESDDDEEEDNEEIASSEEKLISNVPEETSLPTQRSTPGYVNIRRTRPTTTTEISRNDNDIKAEDTIDDQPTPNLRQHTFRSTEQTQKATQEYTTPKSRYISINRFRSTTVTPEKEVKQSTIESSTVKPVTTSEILEKELVKDEKTITVAGESGRISISPFTTETPSTARLFSDLLSTVAPTTPYIDEDFDSTHHTTKRVLEANATPNPNIIEDSVTESLLTIAPTESSTKETIAAVSQPRPFGFPRRTRPTSAAPTITDTTRSSLAGTEPTSRTKVSTSSRNLARSTTKAPRTRTRSRTRNHEKSISTVDDEHLSHQDEALQNNSELQENQKDTEPVSRSRSTIANRGSSRFRQSTRSRDSNIKKSNDDLEQTKNSERFSRRHRRPLKATTVSNESEDTRVAKITPTQSTRSRNFYRQSRIKLDQQTADTFDNKARTIKNVDLPKTSTTFSSTLGSTIAVESSTENLSTENLNIFTSEKEDTTEISQTETTPFIIEVTEPITSETFTSTYPVEEETFSLLESSLQTTVPSFLWNSYRTNMDNLNDEDIQTTIFDTTTESFNAKLSTIPSSSTATLSSTDQITNKILLRKRLSTTPTSVDRQPHDDVNSRRRKVVRRLRPLQDPNLNTTRSETTRGRSRYANKRLSSEPSYQNSNNENDNQKSTTLSLNQSVKPKSRYIRRKIVKSPGTPTTSSTPTTVINKRKHIFERYRPTSGPLGKLDTLNDENDYNSADYNHDSVPKDTSKDSKSSQINSHLDVPDIPQENIDISQTPEYRKSRTRFRIKNNEPKEFENFTPKNKVTSRYLSRTTSTTESSIQETLVPTKKFDYFADAIKRANQLQRTTPKFNNDNGVLVSTSKPLVTRLVTSIVESATTERQKISIKKKYSSLTSFTYIPKTTTVSPYSYLQRNKEKRKNQLLNEISPGFSTEQSVEWSTLPIESEFSDKKFTTESSDESSSTIEIESVFSNLIGH</sequence>
<dbReference type="PANTHER" id="PTHR11177:SF399">
    <property type="entry name" value="CHITINASE 6, ISOFORM C"/>
    <property type="match status" value="1"/>
</dbReference>
<feature type="compositionally biased region" description="Polar residues" evidence="13">
    <location>
        <begin position="490"/>
        <end position="518"/>
    </location>
</feature>
<dbReference type="RefSeq" id="XP_016840266.1">
    <property type="nucleotide sequence ID" value="XM_016984777.2"/>
</dbReference>
<evidence type="ECO:0000256" key="14">
    <source>
        <dbReference type="SAM" id="SignalP"/>
    </source>
</evidence>
<feature type="region of interest" description="Disordered" evidence="13">
    <location>
        <begin position="611"/>
        <end position="719"/>
    </location>
</feature>
<feature type="region of interest" description="Disordered" evidence="13">
    <location>
        <begin position="784"/>
        <end position="915"/>
    </location>
</feature>
<dbReference type="GO" id="GO:0000272">
    <property type="term" value="P:polysaccharide catabolic process"/>
    <property type="evidence" value="ECO:0007669"/>
    <property type="project" value="UniProtKB-KW"/>
</dbReference>
<dbReference type="OrthoDB" id="73875at2759"/>
<dbReference type="Gene3D" id="2.170.140.10">
    <property type="entry name" value="Chitin binding domain"/>
    <property type="match status" value="1"/>
</dbReference>
<feature type="domain" description="GH18" evidence="16">
    <location>
        <begin position="28"/>
        <end position="404"/>
    </location>
</feature>
<dbReference type="InterPro" id="IPR050314">
    <property type="entry name" value="Glycosyl_Hydrlase_18"/>
</dbReference>
<dbReference type="GO" id="GO:0008843">
    <property type="term" value="F:endochitinase activity"/>
    <property type="evidence" value="ECO:0007669"/>
    <property type="project" value="UniProtKB-EC"/>
</dbReference>
<evidence type="ECO:0000313" key="18">
    <source>
        <dbReference type="Proteomes" id="UP000002358"/>
    </source>
</evidence>
<feature type="compositionally biased region" description="Basic residues" evidence="13">
    <location>
        <begin position="1484"/>
        <end position="1493"/>
    </location>
</feature>
<evidence type="ECO:0000259" key="16">
    <source>
        <dbReference type="PROSITE" id="PS51910"/>
    </source>
</evidence>
<organism evidence="17 18">
    <name type="scientific">Nasonia vitripennis</name>
    <name type="common">Parasitic wasp</name>
    <dbReference type="NCBI Taxonomy" id="7425"/>
    <lineage>
        <taxon>Eukaryota</taxon>
        <taxon>Metazoa</taxon>
        <taxon>Ecdysozoa</taxon>
        <taxon>Arthropoda</taxon>
        <taxon>Hexapoda</taxon>
        <taxon>Insecta</taxon>
        <taxon>Pterygota</taxon>
        <taxon>Neoptera</taxon>
        <taxon>Endopterygota</taxon>
        <taxon>Hymenoptera</taxon>
        <taxon>Apocrita</taxon>
        <taxon>Proctotrupomorpha</taxon>
        <taxon>Chalcidoidea</taxon>
        <taxon>Pteromalidae</taxon>
        <taxon>Pteromalinae</taxon>
        <taxon>Nasonia</taxon>
    </lineage>
</organism>
<feature type="region of interest" description="Disordered" evidence="13">
    <location>
        <begin position="1467"/>
        <end position="1651"/>
    </location>
</feature>
<feature type="compositionally biased region" description="Polar residues" evidence="13">
    <location>
        <begin position="1214"/>
        <end position="1230"/>
    </location>
</feature>
<dbReference type="InParanoid" id="A0A7M7IST7"/>
<feature type="compositionally biased region" description="Basic and acidic residues" evidence="13">
    <location>
        <begin position="1175"/>
        <end position="1194"/>
    </location>
</feature>
<proteinExistence type="inferred from homology"/>
<dbReference type="InterPro" id="IPR001579">
    <property type="entry name" value="Glyco_hydro_18_chit_AS"/>
</dbReference>
<feature type="region of interest" description="Disordered" evidence="13">
    <location>
        <begin position="403"/>
        <end position="553"/>
    </location>
</feature>
<dbReference type="InterPro" id="IPR029070">
    <property type="entry name" value="Chitinase_insertion_sf"/>
</dbReference>
<dbReference type="SMART" id="SM00494">
    <property type="entry name" value="ChtBD2"/>
    <property type="match status" value="1"/>
</dbReference>
<dbReference type="FunFam" id="3.10.50.10:FF:000004">
    <property type="entry name" value="Chitinase 5"/>
    <property type="match status" value="1"/>
</dbReference>
<evidence type="ECO:0000256" key="11">
    <source>
        <dbReference type="ARBA" id="ARBA00023326"/>
    </source>
</evidence>
<dbReference type="SUPFAM" id="SSF51445">
    <property type="entry name" value="(Trans)glycosidases"/>
    <property type="match status" value="1"/>
</dbReference>
<dbReference type="Gene3D" id="3.10.50.10">
    <property type="match status" value="1"/>
</dbReference>
<dbReference type="Pfam" id="PF01607">
    <property type="entry name" value="CBM_14"/>
    <property type="match status" value="1"/>
</dbReference>
<feature type="compositionally biased region" description="Basic residues" evidence="13">
    <location>
        <begin position="457"/>
        <end position="467"/>
    </location>
</feature>
<dbReference type="FunFam" id="3.20.20.80:FF:000007">
    <property type="entry name" value="Acidic mammalian chitinase"/>
    <property type="match status" value="1"/>
</dbReference>
<evidence type="ECO:0000256" key="1">
    <source>
        <dbReference type="ARBA" id="ARBA00000822"/>
    </source>
</evidence>
<feature type="compositionally biased region" description="Low complexity" evidence="13">
    <location>
        <begin position="444"/>
        <end position="456"/>
    </location>
</feature>
<comment type="similarity">
    <text evidence="2">Belongs to the glycosyl hydrolase 18 family. Chitinase class II subfamily.</text>
</comment>
<dbReference type="SUPFAM" id="SSF54556">
    <property type="entry name" value="Chitinase insertion domain"/>
    <property type="match status" value="1"/>
</dbReference>
<feature type="compositionally biased region" description="Basic and acidic residues" evidence="13">
    <location>
        <begin position="1608"/>
        <end position="1622"/>
    </location>
</feature>
<dbReference type="GO" id="GO:0005576">
    <property type="term" value="C:extracellular region"/>
    <property type="evidence" value="ECO:0007669"/>
    <property type="project" value="InterPro"/>
</dbReference>
<feature type="compositionally biased region" description="Basic and acidic residues" evidence="13">
    <location>
        <begin position="1204"/>
        <end position="1213"/>
    </location>
</feature>
<dbReference type="EC" id="3.2.1.14" evidence="3"/>
<reference evidence="17" key="1">
    <citation type="submission" date="2021-01" db="UniProtKB">
        <authorList>
            <consortium name="EnsemblMetazoa"/>
        </authorList>
    </citation>
    <scope>IDENTIFICATION</scope>
</reference>
<feature type="compositionally biased region" description="Basic residues" evidence="13">
    <location>
        <begin position="1548"/>
        <end position="1558"/>
    </location>
</feature>
<keyword evidence="5 14" id="KW-0732">Signal</keyword>
<evidence type="ECO:0000256" key="5">
    <source>
        <dbReference type="ARBA" id="ARBA00022729"/>
    </source>
</evidence>
<keyword evidence="8" id="KW-1015">Disulfide bond</keyword>
<protein>
    <recommendedName>
        <fullName evidence="3">chitinase</fullName>
        <ecNumber evidence="3">3.2.1.14</ecNumber>
    </recommendedName>
</protein>